<comment type="caution">
    <text evidence="2">The sequence shown here is derived from an EMBL/GenBank/DDBJ whole genome shotgun (WGS) entry which is preliminary data.</text>
</comment>
<protein>
    <submittedName>
        <fullName evidence="2">Verru_Chthon cassette protein B</fullName>
    </submittedName>
</protein>
<sequence length="163" mass="17043">MKTLNERRAGFSLVEVALALGIAAFCLLTLVGLLSVGFNSMGSSRRTAEASTAMVQIANAIRGASANSAGQYQGLGAFSNISWNKASSVTNIELTSGGLPSAGPSEKSHVARVQILPATNSLGARTAFVSVAWPNAAQWDEQRSTWTHAEGSISTWVVFMPSL</sequence>
<dbReference type="RefSeq" id="WP_075078454.1">
    <property type="nucleotide sequence ID" value="NZ_BDCO01000002.1"/>
</dbReference>
<evidence type="ECO:0000313" key="3">
    <source>
        <dbReference type="Proteomes" id="UP000076023"/>
    </source>
</evidence>
<name>A0A146G4A3_TERSA</name>
<evidence type="ECO:0000256" key="1">
    <source>
        <dbReference type="SAM" id="Phobius"/>
    </source>
</evidence>
<dbReference type="OrthoDB" id="191744at2"/>
<dbReference type="AlphaFoldDB" id="A0A146G4A3"/>
<gene>
    <name evidence="2" type="ORF">TSACC_21024</name>
</gene>
<dbReference type="STRING" id="690879.TSACC_21024"/>
<proteinExistence type="predicted"/>
<feature type="transmembrane region" description="Helical" evidence="1">
    <location>
        <begin position="12"/>
        <end position="36"/>
    </location>
</feature>
<dbReference type="Proteomes" id="UP000076023">
    <property type="component" value="Unassembled WGS sequence"/>
</dbReference>
<keyword evidence="1" id="KW-1133">Transmembrane helix</keyword>
<keyword evidence="3" id="KW-1185">Reference proteome</keyword>
<reference evidence="3" key="1">
    <citation type="journal article" date="2017" name="Genome Announc.">
        <title>Draft Genome Sequence of Terrimicrobium sacchariphilum NM-5T, a Facultative Anaerobic Soil Bacterium of the Class Spartobacteria.</title>
        <authorList>
            <person name="Qiu Y.L."/>
            <person name="Tourlousse D.M."/>
            <person name="Matsuura N."/>
            <person name="Ohashi A."/>
            <person name="Sekiguchi Y."/>
        </authorList>
    </citation>
    <scope>NUCLEOTIDE SEQUENCE [LARGE SCALE GENOMIC DNA]</scope>
    <source>
        <strain evidence="3">NM-5</strain>
    </source>
</reference>
<evidence type="ECO:0000313" key="2">
    <source>
        <dbReference type="EMBL" id="GAT32625.1"/>
    </source>
</evidence>
<dbReference type="EMBL" id="BDCO01000002">
    <property type="protein sequence ID" value="GAT32625.1"/>
    <property type="molecule type" value="Genomic_DNA"/>
</dbReference>
<organism evidence="2 3">
    <name type="scientific">Terrimicrobium sacchariphilum</name>
    <dbReference type="NCBI Taxonomy" id="690879"/>
    <lineage>
        <taxon>Bacteria</taxon>
        <taxon>Pseudomonadati</taxon>
        <taxon>Verrucomicrobiota</taxon>
        <taxon>Terrimicrobiia</taxon>
        <taxon>Terrimicrobiales</taxon>
        <taxon>Terrimicrobiaceae</taxon>
        <taxon>Terrimicrobium</taxon>
    </lineage>
</organism>
<dbReference type="InParanoid" id="A0A146G4A3"/>
<accession>A0A146G4A3</accession>
<keyword evidence="1" id="KW-0812">Transmembrane</keyword>
<keyword evidence="1" id="KW-0472">Membrane</keyword>